<dbReference type="PANTHER" id="PTHR10252">
    <property type="entry name" value="HISTONE-LIKE TRANSCRIPTION FACTOR CCAAT-RELATED"/>
    <property type="match status" value="1"/>
</dbReference>
<dbReference type="PANTHER" id="PTHR10252:SF79">
    <property type="entry name" value="DNA POLYMERASE EPSILON SUBUNIT 4"/>
    <property type="match status" value="1"/>
</dbReference>
<dbReference type="GO" id="GO:0008622">
    <property type="term" value="C:epsilon DNA polymerase complex"/>
    <property type="evidence" value="ECO:0007669"/>
    <property type="project" value="TreeGrafter"/>
</dbReference>
<dbReference type="Pfam" id="PF00808">
    <property type="entry name" value="CBFD_NFYB_HMF"/>
    <property type="match status" value="1"/>
</dbReference>
<keyword evidence="6" id="KW-1185">Reference proteome</keyword>
<dbReference type="InterPro" id="IPR050568">
    <property type="entry name" value="Transcr_DNA_Rep_Reg"/>
</dbReference>
<evidence type="ECO:0000256" key="2">
    <source>
        <dbReference type="ARBA" id="ARBA00023242"/>
    </source>
</evidence>
<protein>
    <submittedName>
        <fullName evidence="5">Histone-like transcription factor (CBF/NF-Y) and archaeal histone</fullName>
    </submittedName>
</protein>
<sequence length="154" mass="17304">MEIENETVVTEVVEDTENPENENLTNEGLDISGIVEESADTTNDEVQASETNNDIITKKDKSKTISSDRKKLLDLPLSKVKSIMKLDPDCHLISKDALFITTKATELFLQAIGRETFKYTQMGKRKMIVKRDFDNAVNNVSSLCFLDGILEQLC</sequence>
<feature type="domain" description="Transcription factor CBF/NF-Y/archaeal histone" evidence="4">
    <location>
        <begin position="74"/>
        <end position="137"/>
    </location>
</feature>
<comment type="subcellular location">
    <subcellularLocation>
        <location evidence="1">Nucleus</location>
    </subcellularLocation>
</comment>
<dbReference type="GO" id="GO:0046982">
    <property type="term" value="F:protein heterodimerization activity"/>
    <property type="evidence" value="ECO:0007669"/>
    <property type="project" value="InterPro"/>
</dbReference>
<name>A0AAW1MNY0_POPJA</name>
<evidence type="ECO:0000313" key="6">
    <source>
        <dbReference type="Proteomes" id="UP001458880"/>
    </source>
</evidence>
<accession>A0AAW1MNY0</accession>
<evidence type="ECO:0000256" key="1">
    <source>
        <dbReference type="ARBA" id="ARBA00004123"/>
    </source>
</evidence>
<dbReference type="Gene3D" id="1.10.20.10">
    <property type="entry name" value="Histone, subunit A"/>
    <property type="match status" value="1"/>
</dbReference>
<feature type="region of interest" description="Disordered" evidence="3">
    <location>
        <begin position="1"/>
        <end position="52"/>
    </location>
</feature>
<gene>
    <name evidence="5" type="ORF">QE152_g5382</name>
</gene>
<evidence type="ECO:0000313" key="5">
    <source>
        <dbReference type="EMBL" id="KAK9747316.1"/>
    </source>
</evidence>
<dbReference type="AlphaFoldDB" id="A0AAW1MNY0"/>
<reference evidence="5 6" key="1">
    <citation type="journal article" date="2024" name="BMC Genomics">
        <title>De novo assembly and annotation of Popillia japonica's genome with initial clues to its potential as an invasive pest.</title>
        <authorList>
            <person name="Cucini C."/>
            <person name="Boschi S."/>
            <person name="Funari R."/>
            <person name="Cardaioli E."/>
            <person name="Iannotti N."/>
            <person name="Marturano G."/>
            <person name="Paoli F."/>
            <person name="Bruttini M."/>
            <person name="Carapelli A."/>
            <person name="Frati F."/>
            <person name="Nardi F."/>
        </authorList>
    </citation>
    <scope>NUCLEOTIDE SEQUENCE [LARGE SCALE GENOMIC DNA]</scope>
    <source>
        <strain evidence="5">DMR45628</strain>
    </source>
</reference>
<dbReference type="GO" id="GO:0006261">
    <property type="term" value="P:DNA-templated DNA replication"/>
    <property type="evidence" value="ECO:0007669"/>
    <property type="project" value="TreeGrafter"/>
</dbReference>
<dbReference type="SUPFAM" id="SSF47113">
    <property type="entry name" value="Histone-fold"/>
    <property type="match status" value="1"/>
</dbReference>
<dbReference type="Proteomes" id="UP001458880">
    <property type="component" value="Unassembled WGS sequence"/>
</dbReference>
<organism evidence="5 6">
    <name type="scientific">Popillia japonica</name>
    <name type="common">Japanese beetle</name>
    <dbReference type="NCBI Taxonomy" id="7064"/>
    <lineage>
        <taxon>Eukaryota</taxon>
        <taxon>Metazoa</taxon>
        <taxon>Ecdysozoa</taxon>
        <taxon>Arthropoda</taxon>
        <taxon>Hexapoda</taxon>
        <taxon>Insecta</taxon>
        <taxon>Pterygota</taxon>
        <taxon>Neoptera</taxon>
        <taxon>Endopterygota</taxon>
        <taxon>Coleoptera</taxon>
        <taxon>Polyphaga</taxon>
        <taxon>Scarabaeiformia</taxon>
        <taxon>Scarabaeidae</taxon>
        <taxon>Rutelinae</taxon>
        <taxon>Popillia</taxon>
    </lineage>
</organism>
<dbReference type="InterPro" id="IPR009072">
    <property type="entry name" value="Histone-fold"/>
</dbReference>
<dbReference type="EMBL" id="JASPKY010000031">
    <property type="protein sequence ID" value="KAK9747316.1"/>
    <property type="molecule type" value="Genomic_DNA"/>
</dbReference>
<evidence type="ECO:0000259" key="4">
    <source>
        <dbReference type="Pfam" id="PF00808"/>
    </source>
</evidence>
<dbReference type="CDD" id="cd22929">
    <property type="entry name" value="HFD_POLE4-like"/>
    <property type="match status" value="1"/>
</dbReference>
<keyword evidence="2" id="KW-0539">Nucleus</keyword>
<evidence type="ECO:0000256" key="3">
    <source>
        <dbReference type="SAM" id="MobiDB-lite"/>
    </source>
</evidence>
<comment type="caution">
    <text evidence="5">The sequence shown here is derived from an EMBL/GenBank/DDBJ whole genome shotgun (WGS) entry which is preliminary data.</text>
</comment>
<feature type="compositionally biased region" description="Low complexity" evidence="3">
    <location>
        <begin position="1"/>
        <end position="11"/>
    </location>
</feature>
<proteinExistence type="predicted"/>
<dbReference type="InterPro" id="IPR003958">
    <property type="entry name" value="CBFA_NFYB_domain"/>
</dbReference>